<feature type="compositionally biased region" description="Pro residues" evidence="1">
    <location>
        <begin position="94"/>
        <end position="103"/>
    </location>
</feature>
<accession>A0A843TFB1</accession>
<sequence>MEGQHHTAALNILSVCIANYMHYALSFYEASCRGLCYAASTKPLLSLRQMAPSPLLRPRLRRLLAPLTSLPLPPPSYSSFFSSSSDEQQQKQPAAPPRLPSLPPDCSPARFRKLMAAQLDPLLAMDIIVEGQHHTAALYVLSVYITTGWPTRPTVAGSRREENRDPMGCISSKLAAADLRHERKLLCGVGVGVGAGGGAVIVVVAGAGDTPNHIVSLTSNTYGVLKLARDDASEEGGSYREYCCRIPPPHFVHGFPMKAPPLEEPEVINAWEVHIRATIFRQCIVGNVAKQQNTFSITCSSSSITPLKMTISDNNRMEDISGDAISAQYLYSKTKKIKVEKEDVEI</sequence>
<feature type="region of interest" description="Disordered" evidence="1">
    <location>
        <begin position="79"/>
        <end position="103"/>
    </location>
</feature>
<reference evidence="2" key="1">
    <citation type="submission" date="2017-07" db="EMBL/GenBank/DDBJ databases">
        <title>Taro Niue Genome Assembly and Annotation.</title>
        <authorList>
            <person name="Atibalentja N."/>
            <person name="Keating K."/>
            <person name="Fields C.J."/>
        </authorList>
    </citation>
    <scope>NUCLEOTIDE SEQUENCE</scope>
    <source>
        <strain evidence="2">Niue_2</strain>
        <tissue evidence="2">Leaf</tissue>
    </source>
</reference>
<dbReference type="EMBL" id="NMUH01000087">
    <property type="protein sequence ID" value="MQL71072.1"/>
    <property type="molecule type" value="Genomic_DNA"/>
</dbReference>
<evidence type="ECO:0000313" key="3">
    <source>
        <dbReference type="Proteomes" id="UP000652761"/>
    </source>
</evidence>
<dbReference type="AlphaFoldDB" id="A0A843TFB1"/>
<name>A0A843TFB1_COLES</name>
<evidence type="ECO:0000313" key="2">
    <source>
        <dbReference type="EMBL" id="MQL71072.1"/>
    </source>
</evidence>
<dbReference type="Proteomes" id="UP000652761">
    <property type="component" value="Unassembled WGS sequence"/>
</dbReference>
<gene>
    <name evidence="2" type="ORF">Taro_003376</name>
</gene>
<keyword evidence="3" id="KW-1185">Reference proteome</keyword>
<comment type="caution">
    <text evidence="2">The sequence shown here is derived from an EMBL/GenBank/DDBJ whole genome shotgun (WGS) entry which is preliminary data.</text>
</comment>
<evidence type="ECO:0000256" key="1">
    <source>
        <dbReference type="SAM" id="MobiDB-lite"/>
    </source>
</evidence>
<proteinExistence type="predicted"/>
<protein>
    <submittedName>
        <fullName evidence="2">Uncharacterized protein</fullName>
    </submittedName>
</protein>
<organism evidence="2 3">
    <name type="scientific">Colocasia esculenta</name>
    <name type="common">Wild taro</name>
    <name type="synonym">Arum esculentum</name>
    <dbReference type="NCBI Taxonomy" id="4460"/>
    <lineage>
        <taxon>Eukaryota</taxon>
        <taxon>Viridiplantae</taxon>
        <taxon>Streptophyta</taxon>
        <taxon>Embryophyta</taxon>
        <taxon>Tracheophyta</taxon>
        <taxon>Spermatophyta</taxon>
        <taxon>Magnoliopsida</taxon>
        <taxon>Liliopsida</taxon>
        <taxon>Araceae</taxon>
        <taxon>Aroideae</taxon>
        <taxon>Colocasieae</taxon>
        <taxon>Colocasia</taxon>
    </lineage>
</organism>